<gene>
    <name evidence="9" type="ORF">H9871_01020</name>
</gene>
<feature type="transmembrane region" description="Helical" evidence="8">
    <location>
        <begin position="25"/>
        <end position="44"/>
    </location>
</feature>
<evidence type="ECO:0000256" key="6">
    <source>
        <dbReference type="RuleBase" id="RU003732"/>
    </source>
</evidence>
<dbReference type="PANTHER" id="PTHR42948:SF1">
    <property type="entry name" value="TRANSPORTER"/>
    <property type="match status" value="1"/>
</dbReference>
<feature type="region of interest" description="Disordered" evidence="7">
    <location>
        <begin position="516"/>
        <end position="551"/>
    </location>
</feature>
<feature type="compositionally biased region" description="Low complexity" evidence="7">
    <location>
        <begin position="523"/>
        <end position="537"/>
    </location>
</feature>
<evidence type="ECO:0000256" key="4">
    <source>
        <dbReference type="ARBA" id="ARBA00022989"/>
    </source>
</evidence>
<dbReference type="InterPro" id="IPR000175">
    <property type="entry name" value="Na/ntran_symport"/>
</dbReference>
<evidence type="ECO:0000256" key="2">
    <source>
        <dbReference type="ARBA" id="ARBA00022448"/>
    </source>
</evidence>
<reference evidence="9" key="2">
    <citation type="submission" date="2021-04" db="EMBL/GenBank/DDBJ databases">
        <authorList>
            <person name="Gilroy R."/>
        </authorList>
    </citation>
    <scope>NUCLEOTIDE SEQUENCE</scope>
    <source>
        <strain evidence="9">ChiHejej3B27-3195</strain>
    </source>
</reference>
<evidence type="ECO:0000256" key="5">
    <source>
        <dbReference type="ARBA" id="ARBA00023136"/>
    </source>
</evidence>
<feature type="transmembrane region" description="Helical" evidence="8">
    <location>
        <begin position="403"/>
        <end position="424"/>
    </location>
</feature>
<dbReference type="AlphaFoldDB" id="A0A9D1S182"/>
<dbReference type="Pfam" id="PF00209">
    <property type="entry name" value="SNF"/>
    <property type="match status" value="2"/>
</dbReference>
<sequence>MSSAAPSSSSSRATGTRESFTGQKAFILTAIGSAVGLGNIWRFPYVAYENGGGAFLVPYLIALLTAGLPILFFDYAIGHKYRGSPPLALKRLHRSAEILGWFKVGVCFLIALYYAAIIAWAACYAYFSFTLAWGDDPEGFFMGQYLESNDGGVGGEPIAVDFVAQVGWPLIAVWVVILVCLALGIKRGIAMASIIGIPVLFLMFLILVAYSVTLDGAADGLNQFFTPDWGAMADPQIWIQAYGHIFFSLSIGFGIMITYASYLKQKSNATGSGLVVGFANSSFEILAGIGVFAALGFLAFTAGTGVDEVVSGGIGLAFIGFPAIISEAPASALVGVLFFGSLVFAGITSQISILEVVISAVKDKTGWSRPLTVGIVGGLTAVISVVLIGGVSGITILDIVDAFANNIGIVAGALIAVVLVSWVYRKLPIFAAHLNQYGSFKLGTIWYVLLGVVVPIVLGALLITDVRSKITEGYGGFDSWAVGIFGWGAIGLVVAFALVMTLLPWSSRSALYTQAESGEPAQRSGSARRATAGASSTHVDSGHDDAAGGQR</sequence>
<feature type="transmembrane region" description="Helical" evidence="8">
    <location>
        <begin position="336"/>
        <end position="361"/>
    </location>
</feature>
<feature type="transmembrane region" description="Helical" evidence="8">
    <location>
        <begin position="445"/>
        <end position="464"/>
    </location>
</feature>
<organism evidence="9 10">
    <name type="scientific">Candidatus Nesterenkonia stercoripullorum</name>
    <dbReference type="NCBI Taxonomy" id="2838701"/>
    <lineage>
        <taxon>Bacteria</taxon>
        <taxon>Bacillati</taxon>
        <taxon>Actinomycetota</taxon>
        <taxon>Actinomycetes</taxon>
        <taxon>Micrococcales</taxon>
        <taxon>Micrococcaceae</taxon>
        <taxon>Nesterenkonia</taxon>
    </lineage>
</organism>
<feature type="transmembrane region" description="Helical" evidence="8">
    <location>
        <begin position="484"/>
        <end position="505"/>
    </location>
</feature>
<dbReference type="NCBIfam" id="NF037979">
    <property type="entry name" value="Na_transp"/>
    <property type="match status" value="1"/>
</dbReference>
<feature type="compositionally biased region" description="Basic and acidic residues" evidence="7">
    <location>
        <begin position="540"/>
        <end position="551"/>
    </location>
</feature>
<evidence type="ECO:0000313" key="9">
    <source>
        <dbReference type="EMBL" id="HIW98703.1"/>
    </source>
</evidence>
<accession>A0A9D1S182</accession>
<dbReference type="CDD" id="cd10334">
    <property type="entry name" value="SLC6sbd_u1"/>
    <property type="match status" value="1"/>
</dbReference>
<dbReference type="GO" id="GO:0016020">
    <property type="term" value="C:membrane"/>
    <property type="evidence" value="ECO:0007669"/>
    <property type="project" value="UniProtKB-SubCell"/>
</dbReference>
<feature type="transmembrane region" description="Helical" evidence="8">
    <location>
        <begin position="192"/>
        <end position="212"/>
    </location>
</feature>
<keyword evidence="5 8" id="KW-0472">Membrane</keyword>
<keyword evidence="3 6" id="KW-0812">Transmembrane</keyword>
<feature type="transmembrane region" description="Helical" evidence="8">
    <location>
        <begin position="56"/>
        <end position="77"/>
    </location>
</feature>
<dbReference type="SUPFAM" id="SSF161070">
    <property type="entry name" value="SNF-like"/>
    <property type="match status" value="1"/>
</dbReference>
<protein>
    <recommendedName>
        <fullName evidence="6">Transporter</fullName>
    </recommendedName>
</protein>
<evidence type="ECO:0000256" key="8">
    <source>
        <dbReference type="SAM" id="Phobius"/>
    </source>
</evidence>
<dbReference type="PRINTS" id="PR00176">
    <property type="entry name" value="NANEUSMPORT"/>
</dbReference>
<dbReference type="InterPro" id="IPR037272">
    <property type="entry name" value="SNS_sf"/>
</dbReference>
<proteinExistence type="inferred from homology"/>
<comment type="caution">
    <text evidence="9">The sequence shown here is derived from an EMBL/GenBank/DDBJ whole genome shotgun (WGS) entry which is preliminary data.</text>
</comment>
<feature type="transmembrane region" description="Helical" evidence="8">
    <location>
        <begin position="274"/>
        <end position="300"/>
    </location>
</feature>
<keyword evidence="6" id="KW-0769">Symport</keyword>
<dbReference type="PROSITE" id="PS50267">
    <property type="entry name" value="NA_NEUROTRAN_SYMP_3"/>
    <property type="match status" value="1"/>
</dbReference>
<keyword evidence="2 6" id="KW-0813">Transport</keyword>
<evidence type="ECO:0000256" key="1">
    <source>
        <dbReference type="ARBA" id="ARBA00004141"/>
    </source>
</evidence>
<dbReference type="PROSITE" id="PS00610">
    <property type="entry name" value="NA_NEUROTRAN_SYMP_1"/>
    <property type="match status" value="1"/>
</dbReference>
<keyword evidence="4 8" id="KW-1133">Transmembrane helix</keyword>
<name>A0A9D1S182_9MICC</name>
<dbReference type="GO" id="GO:0015293">
    <property type="term" value="F:symporter activity"/>
    <property type="evidence" value="ECO:0007669"/>
    <property type="project" value="UniProtKB-KW"/>
</dbReference>
<dbReference type="EMBL" id="DXGD01000038">
    <property type="protein sequence ID" value="HIW98703.1"/>
    <property type="molecule type" value="Genomic_DNA"/>
</dbReference>
<comment type="similarity">
    <text evidence="6">Belongs to the sodium:neurotransmitter symporter (SNF) (TC 2.A.22) family.</text>
</comment>
<dbReference type="PANTHER" id="PTHR42948">
    <property type="entry name" value="TRANSPORTER"/>
    <property type="match status" value="1"/>
</dbReference>
<evidence type="ECO:0000256" key="3">
    <source>
        <dbReference type="ARBA" id="ARBA00022692"/>
    </source>
</evidence>
<feature type="transmembrane region" description="Helical" evidence="8">
    <location>
        <begin position="373"/>
        <end position="397"/>
    </location>
</feature>
<comment type="subcellular location">
    <subcellularLocation>
        <location evidence="1">Membrane</location>
        <topology evidence="1">Multi-pass membrane protein</topology>
    </subcellularLocation>
</comment>
<evidence type="ECO:0000313" key="10">
    <source>
        <dbReference type="Proteomes" id="UP000824151"/>
    </source>
</evidence>
<feature type="transmembrane region" description="Helical" evidence="8">
    <location>
        <begin position="166"/>
        <end position="185"/>
    </location>
</feature>
<feature type="transmembrane region" description="Helical" evidence="8">
    <location>
        <begin position="98"/>
        <end position="127"/>
    </location>
</feature>
<reference evidence="9" key="1">
    <citation type="journal article" date="2021" name="PeerJ">
        <title>Extensive microbial diversity within the chicken gut microbiome revealed by metagenomics and culture.</title>
        <authorList>
            <person name="Gilroy R."/>
            <person name="Ravi A."/>
            <person name="Getino M."/>
            <person name="Pursley I."/>
            <person name="Horton D.L."/>
            <person name="Alikhan N.F."/>
            <person name="Baker D."/>
            <person name="Gharbi K."/>
            <person name="Hall N."/>
            <person name="Watson M."/>
            <person name="Adriaenssens E.M."/>
            <person name="Foster-Nyarko E."/>
            <person name="Jarju S."/>
            <person name="Secka A."/>
            <person name="Antonio M."/>
            <person name="Oren A."/>
            <person name="Chaudhuri R.R."/>
            <person name="La Ragione R."/>
            <person name="Hildebrand F."/>
            <person name="Pallen M.J."/>
        </authorList>
    </citation>
    <scope>NUCLEOTIDE SEQUENCE</scope>
    <source>
        <strain evidence="9">ChiHejej3B27-3195</strain>
    </source>
</reference>
<evidence type="ECO:0000256" key="7">
    <source>
        <dbReference type="SAM" id="MobiDB-lite"/>
    </source>
</evidence>
<dbReference type="Proteomes" id="UP000824151">
    <property type="component" value="Unassembled WGS sequence"/>
</dbReference>
<feature type="transmembrane region" description="Helical" evidence="8">
    <location>
        <begin position="237"/>
        <end position="262"/>
    </location>
</feature>